<evidence type="ECO:0000256" key="1">
    <source>
        <dbReference type="ARBA" id="ARBA00022714"/>
    </source>
</evidence>
<evidence type="ECO:0000256" key="4">
    <source>
        <dbReference type="ARBA" id="ARBA00023014"/>
    </source>
</evidence>
<dbReference type="PRINTS" id="PR00162">
    <property type="entry name" value="RIESKE"/>
</dbReference>
<keyword evidence="1" id="KW-0001">2Fe-2S</keyword>
<dbReference type="PANTHER" id="PTHR13847:SF274">
    <property type="entry name" value="RIESKE 2FE-2S IRON-SULFUR PROTEIN YHFW-RELATED"/>
    <property type="match status" value="1"/>
</dbReference>
<keyword evidence="8" id="KW-1185">Reference proteome</keyword>
<keyword evidence="2" id="KW-0479">Metal-binding</keyword>
<dbReference type="Pfam" id="PF01266">
    <property type="entry name" value="DAO"/>
    <property type="match status" value="1"/>
</dbReference>
<dbReference type="GO" id="GO:0005737">
    <property type="term" value="C:cytoplasm"/>
    <property type="evidence" value="ECO:0007669"/>
    <property type="project" value="TreeGrafter"/>
</dbReference>
<feature type="domain" description="Rieske" evidence="6">
    <location>
        <begin position="410"/>
        <end position="496"/>
    </location>
</feature>
<dbReference type="InterPro" id="IPR036922">
    <property type="entry name" value="Rieske_2Fe-2S_sf"/>
</dbReference>
<evidence type="ECO:0000256" key="3">
    <source>
        <dbReference type="ARBA" id="ARBA00023004"/>
    </source>
</evidence>
<dbReference type="AlphaFoldDB" id="A0A3M0GFK9"/>
<organism evidence="7 8">
    <name type="scientific">Tessaracoccus antarcticus</name>
    <dbReference type="NCBI Taxonomy" id="2479848"/>
    <lineage>
        <taxon>Bacteria</taxon>
        <taxon>Bacillati</taxon>
        <taxon>Actinomycetota</taxon>
        <taxon>Actinomycetes</taxon>
        <taxon>Propionibacteriales</taxon>
        <taxon>Propionibacteriaceae</taxon>
        <taxon>Tessaracoccus</taxon>
    </lineage>
</organism>
<keyword evidence="4" id="KW-0411">Iron-sulfur</keyword>
<reference evidence="7 8" key="1">
    <citation type="submission" date="2018-10" db="EMBL/GenBank/DDBJ databases">
        <title>Tessaracoccus antarcticuss sp. nov., isolated from sediment.</title>
        <authorList>
            <person name="Zhou L.Y."/>
            <person name="Du Z.J."/>
        </authorList>
    </citation>
    <scope>NUCLEOTIDE SEQUENCE [LARGE SCALE GENOMIC DNA]</scope>
    <source>
        <strain evidence="7 8">JDX10</strain>
    </source>
</reference>
<dbReference type="GO" id="GO:0016020">
    <property type="term" value="C:membrane"/>
    <property type="evidence" value="ECO:0007669"/>
    <property type="project" value="InterPro"/>
</dbReference>
<keyword evidence="5" id="KW-1015">Disulfide bond</keyword>
<dbReference type="Proteomes" id="UP000275256">
    <property type="component" value="Unassembled WGS sequence"/>
</dbReference>
<dbReference type="InterPro" id="IPR006076">
    <property type="entry name" value="FAD-dep_OxRdtase"/>
</dbReference>
<evidence type="ECO:0000259" key="6">
    <source>
        <dbReference type="PROSITE" id="PS51296"/>
    </source>
</evidence>
<gene>
    <name evidence="7" type="ORF">EAX62_09250</name>
</gene>
<evidence type="ECO:0000256" key="2">
    <source>
        <dbReference type="ARBA" id="ARBA00022723"/>
    </source>
</evidence>
<dbReference type="Pfam" id="PF00355">
    <property type="entry name" value="Rieske"/>
    <property type="match status" value="1"/>
</dbReference>
<dbReference type="GO" id="GO:0046872">
    <property type="term" value="F:metal ion binding"/>
    <property type="evidence" value="ECO:0007669"/>
    <property type="project" value="UniProtKB-KW"/>
</dbReference>
<protein>
    <submittedName>
        <fullName evidence="7">FAD-dependent oxidoreductase</fullName>
    </submittedName>
</protein>
<dbReference type="PANTHER" id="PTHR13847">
    <property type="entry name" value="SARCOSINE DEHYDROGENASE-RELATED"/>
    <property type="match status" value="1"/>
</dbReference>
<dbReference type="OrthoDB" id="9767869at2"/>
<dbReference type="GO" id="GO:0051537">
    <property type="term" value="F:2 iron, 2 sulfur cluster binding"/>
    <property type="evidence" value="ECO:0007669"/>
    <property type="project" value="UniProtKB-KW"/>
</dbReference>
<evidence type="ECO:0000313" key="7">
    <source>
        <dbReference type="EMBL" id="RMB59909.1"/>
    </source>
</evidence>
<comment type="caution">
    <text evidence="7">The sequence shown here is derived from an EMBL/GenBank/DDBJ whole genome shotgun (WGS) entry which is preliminary data.</text>
</comment>
<dbReference type="InterPro" id="IPR036188">
    <property type="entry name" value="FAD/NAD-bd_sf"/>
</dbReference>
<keyword evidence="3" id="KW-0408">Iron</keyword>
<dbReference type="GO" id="GO:0004497">
    <property type="term" value="F:monooxygenase activity"/>
    <property type="evidence" value="ECO:0007669"/>
    <property type="project" value="UniProtKB-ARBA"/>
</dbReference>
<dbReference type="InterPro" id="IPR005805">
    <property type="entry name" value="Rieske_Fe-S_prot_C"/>
</dbReference>
<evidence type="ECO:0000256" key="5">
    <source>
        <dbReference type="ARBA" id="ARBA00023157"/>
    </source>
</evidence>
<dbReference type="InterPro" id="IPR017941">
    <property type="entry name" value="Rieske_2Fe-2S"/>
</dbReference>
<dbReference type="RefSeq" id="WP_121901389.1">
    <property type="nucleotide sequence ID" value="NZ_REFW01000002.1"/>
</dbReference>
<evidence type="ECO:0000313" key="8">
    <source>
        <dbReference type="Proteomes" id="UP000275256"/>
    </source>
</evidence>
<dbReference type="PROSITE" id="PS51296">
    <property type="entry name" value="RIESKE"/>
    <property type="match status" value="1"/>
</dbReference>
<accession>A0A3M0GFK9</accession>
<sequence>MDSLWLATHRLPPSPDEFTKGTHYDTIVAGGGLTGLATAAQLARAGHRVAVLEARFVGAVTTGNTTGKLSLLQGTTLHQIRHFHSDKVLRAYVDGNREAQAWLLQYLAERDVAVQQRNAYTYATTPDGTTTLKKEHEAALAAGLEVTWSEESELPFAVTGAIALADQAQFQPMEVLAALADDLRERGGVIIEGVRVTGAKGSHAPITVETSRGDVTADHLILCTGFPVLDRGGYFAKLTPLRSYALSFRVPGAPTSLPQGMYLNAEEPTRSLRTAPTGDDELLLVGGNGHVVGRSDSTQAAVDDLEAWTQEHFPGAERTHAWSSQDYQSLNRVPFIGKMPRGHGNIWMGTGYNKWGMTNAVAAALSISTQILGGTMEWSDVLDHRVTKPAGLASTAKIMAGVGTHLMKDWVQSELHALPDGDPAEGMGVVGRVGATPTARSTVDGKTCQVSGVCTHMGGILHWNDAEKSWDCPLHGSRFAPDGKVLEGPATQDLPD</sequence>
<dbReference type="EMBL" id="REFW01000002">
    <property type="protein sequence ID" value="RMB59909.1"/>
    <property type="molecule type" value="Genomic_DNA"/>
</dbReference>
<dbReference type="GO" id="GO:0016705">
    <property type="term" value="F:oxidoreductase activity, acting on paired donors, with incorporation or reduction of molecular oxygen"/>
    <property type="evidence" value="ECO:0007669"/>
    <property type="project" value="UniProtKB-ARBA"/>
</dbReference>
<dbReference type="Gene3D" id="3.30.9.10">
    <property type="entry name" value="D-Amino Acid Oxidase, subunit A, domain 2"/>
    <property type="match status" value="1"/>
</dbReference>
<proteinExistence type="predicted"/>
<dbReference type="SUPFAM" id="SSF50022">
    <property type="entry name" value="ISP domain"/>
    <property type="match status" value="1"/>
</dbReference>
<dbReference type="SUPFAM" id="SSF51905">
    <property type="entry name" value="FAD/NAD(P)-binding domain"/>
    <property type="match status" value="1"/>
</dbReference>
<dbReference type="Gene3D" id="3.50.50.60">
    <property type="entry name" value="FAD/NAD(P)-binding domain"/>
    <property type="match status" value="1"/>
</dbReference>
<dbReference type="Gene3D" id="2.102.10.10">
    <property type="entry name" value="Rieske [2Fe-2S] iron-sulphur domain"/>
    <property type="match status" value="1"/>
</dbReference>
<name>A0A3M0GFK9_9ACTN</name>